<keyword evidence="1" id="KW-0472">Membrane</keyword>
<comment type="caution">
    <text evidence="2">The sequence shown here is derived from an EMBL/GenBank/DDBJ whole genome shotgun (WGS) entry which is preliminary data.</text>
</comment>
<name>A0ABU0UKR6_9HYPH</name>
<reference evidence="2 3" key="1">
    <citation type="submission" date="2023-07" db="EMBL/GenBank/DDBJ databases">
        <title>Functional and genomic diversity of the sorghum phyllosphere microbiome.</title>
        <authorList>
            <person name="Shade A."/>
        </authorList>
    </citation>
    <scope>NUCLEOTIDE SEQUENCE [LARGE SCALE GENOMIC DNA]</scope>
    <source>
        <strain evidence="2 3">SORGH_AS_1126</strain>
    </source>
</reference>
<evidence type="ECO:0000313" key="3">
    <source>
        <dbReference type="Proteomes" id="UP001224781"/>
    </source>
</evidence>
<proteinExistence type="predicted"/>
<gene>
    <name evidence="2" type="ORF">QE408_002667</name>
</gene>
<keyword evidence="1" id="KW-0812">Transmembrane</keyword>
<evidence type="ECO:0000256" key="1">
    <source>
        <dbReference type="SAM" id="Phobius"/>
    </source>
</evidence>
<feature type="transmembrane region" description="Helical" evidence="1">
    <location>
        <begin position="6"/>
        <end position="24"/>
    </location>
</feature>
<protein>
    <recommendedName>
        <fullName evidence="4">DUF1254 domain-containing protein</fullName>
    </recommendedName>
</protein>
<accession>A0ABU0UKR6</accession>
<keyword evidence="1" id="KW-1133">Transmembrane helix</keyword>
<evidence type="ECO:0008006" key="4">
    <source>
        <dbReference type="Google" id="ProtNLM"/>
    </source>
</evidence>
<evidence type="ECO:0000313" key="2">
    <source>
        <dbReference type="EMBL" id="MDQ1185524.1"/>
    </source>
</evidence>
<dbReference type="Proteomes" id="UP001224781">
    <property type="component" value="Unassembled WGS sequence"/>
</dbReference>
<dbReference type="EMBL" id="JAUTBL010000002">
    <property type="protein sequence ID" value="MDQ1185524.1"/>
    <property type="molecule type" value="Genomic_DNA"/>
</dbReference>
<sequence>MGLQALGVICLVAFTLRFLFLLPFRARRRRDVVIREIYGPGRSFSILVPADWQNKSEGEFFFVGVDGDGPVLAGAAWQFERLVAMRPFADTRFDGVGAIGVYKQRGREFLLQNGGIGRECVGMSVADRKVRSCVVACFVAGTYGVEITLTTTRKDYRRNRARYLEMLASLRILGVDKQVGGEAAETAPANATLH</sequence>
<keyword evidence="3" id="KW-1185">Reference proteome</keyword>
<organism evidence="2 3">
    <name type="scientific">Agrobacterium larrymoorei</name>
    <dbReference type="NCBI Taxonomy" id="160699"/>
    <lineage>
        <taxon>Bacteria</taxon>
        <taxon>Pseudomonadati</taxon>
        <taxon>Pseudomonadota</taxon>
        <taxon>Alphaproteobacteria</taxon>
        <taxon>Hyphomicrobiales</taxon>
        <taxon>Rhizobiaceae</taxon>
        <taxon>Rhizobium/Agrobacterium group</taxon>
        <taxon>Agrobacterium</taxon>
    </lineage>
</organism>